<keyword evidence="2" id="KW-1185">Reference proteome</keyword>
<proteinExistence type="predicted"/>
<accession>A0A1T2L2S3</accession>
<sequence>MYTRHNEVPVYATRDGEINALHYSTVQTAFKRLGEEIRLSIPKLKTLDLILQRDAWIVVDRAFNDIPVVAWTDFETRREAIHLPVKCQLRYFHANAVMIRNRVLEAMEMLLGEQLEEENGSHDVIDFPDKE</sequence>
<dbReference type="EMBL" id="MPRL01000056">
    <property type="protein sequence ID" value="OOZ39256.1"/>
    <property type="molecule type" value="Genomic_DNA"/>
</dbReference>
<evidence type="ECO:0000313" key="1">
    <source>
        <dbReference type="EMBL" id="OOZ39256.1"/>
    </source>
</evidence>
<dbReference type="OrthoDB" id="8480203at2"/>
<organism evidence="1 2">
    <name type="scientific">Solemya pervernicosa gill symbiont</name>
    <dbReference type="NCBI Taxonomy" id="642797"/>
    <lineage>
        <taxon>Bacteria</taxon>
        <taxon>Pseudomonadati</taxon>
        <taxon>Pseudomonadota</taxon>
        <taxon>Gammaproteobacteria</taxon>
        <taxon>sulfur-oxidizing symbionts</taxon>
    </lineage>
</organism>
<comment type="caution">
    <text evidence="1">The sequence shown here is derived from an EMBL/GenBank/DDBJ whole genome shotgun (WGS) entry which is preliminary data.</text>
</comment>
<dbReference type="Proteomes" id="UP000191110">
    <property type="component" value="Unassembled WGS sequence"/>
</dbReference>
<protein>
    <submittedName>
        <fullName evidence="1">Uncharacterized protein</fullName>
    </submittedName>
</protein>
<dbReference type="RefSeq" id="WP_078484402.1">
    <property type="nucleotide sequence ID" value="NZ_MPRL01000056.1"/>
</dbReference>
<dbReference type="AlphaFoldDB" id="A0A1T2L2S3"/>
<name>A0A1T2L2S3_9GAMM</name>
<gene>
    <name evidence="1" type="ORF">BOW53_12415</name>
</gene>
<reference evidence="1 2" key="1">
    <citation type="submission" date="2016-11" db="EMBL/GenBank/DDBJ databases">
        <title>Mixed transmission modes and dynamic genome evolution in an obligate animal-bacterial symbiosis.</title>
        <authorList>
            <person name="Russell S.L."/>
            <person name="Corbett-Detig R.B."/>
            <person name="Cavanaugh C.M."/>
        </authorList>
    </citation>
    <scope>NUCLEOTIDE SEQUENCE [LARGE SCALE GENOMIC DNA]</scope>
    <source>
        <strain evidence="1">Sveles-Q1</strain>
    </source>
</reference>
<evidence type="ECO:0000313" key="2">
    <source>
        <dbReference type="Proteomes" id="UP000191110"/>
    </source>
</evidence>